<keyword evidence="9" id="KW-1185">Reference proteome</keyword>
<dbReference type="GO" id="GO:0005634">
    <property type="term" value="C:nucleus"/>
    <property type="evidence" value="ECO:0007669"/>
    <property type="project" value="UniProtKB-SubCell"/>
</dbReference>
<keyword evidence="2" id="KW-0805">Transcription regulation</keyword>
<protein>
    <submittedName>
        <fullName evidence="8">AP2 domain transcription factor AP2XI-5</fullName>
    </submittedName>
</protein>
<dbReference type="Gene3D" id="1.20.5.2050">
    <property type="match status" value="1"/>
</dbReference>
<dbReference type="VEuPathDB" id="PiroplasmaDB:BOVATA_037030"/>
<evidence type="ECO:0000313" key="8">
    <source>
        <dbReference type="EMBL" id="GBE62210.1"/>
    </source>
</evidence>
<keyword evidence="4" id="KW-0804">Transcription</keyword>
<feature type="region of interest" description="Disordered" evidence="6">
    <location>
        <begin position="451"/>
        <end position="545"/>
    </location>
</feature>
<evidence type="ECO:0000256" key="2">
    <source>
        <dbReference type="ARBA" id="ARBA00023015"/>
    </source>
</evidence>
<dbReference type="EMBL" id="BDSA01000004">
    <property type="protein sequence ID" value="GBE62210.1"/>
    <property type="molecule type" value="Genomic_DNA"/>
</dbReference>
<feature type="compositionally biased region" description="Basic and acidic residues" evidence="6">
    <location>
        <begin position="533"/>
        <end position="545"/>
    </location>
</feature>
<keyword evidence="3" id="KW-0238">DNA-binding</keyword>
<evidence type="ECO:0000259" key="7">
    <source>
        <dbReference type="Pfam" id="PF00847"/>
    </source>
</evidence>
<reference evidence="8 9" key="1">
    <citation type="journal article" date="2017" name="BMC Genomics">
        <title>Whole-genome assembly of Babesia ovata and comparative genomics between closely related pathogens.</title>
        <authorList>
            <person name="Yamagishi J."/>
            <person name="Asada M."/>
            <person name="Hakimi H."/>
            <person name="Tanaka T.Q."/>
            <person name="Sugimoto C."/>
            <person name="Kawazu S."/>
        </authorList>
    </citation>
    <scope>NUCLEOTIDE SEQUENCE [LARGE SCALE GENOMIC DNA]</scope>
    <source>
        <strain evidence="8 9">Miyake</strain>
    </source>
</reference>
<organism evidence="8 9">
    <name type="scientific">Babesia ovata</name>
    <dbReference type="NCBI Taxonomy" id="189622"/>
    <lineage>
        <taxon>Eukaryota</taxon>
        <taxon>Sar</taxon>
        <taxon>Alveolata</taxon>
        <taxon>Apicomplexa</taxon>
        <taxon>Aconoidasida</taxon>
        <taxon>Piroplasmida</taxon>
        <taxon>Babesiidae</taxon>
        <taxon>Babesia</taxon>
    </lineage>
</organism>
<evidence type="ECO:0000313" key="9">
    <source>
        <dbReference type="Proteomes" id="UP000236319"/>
    </source>
</evidence>
<gene>
    <name evidence="8" type="ORF">BOVATA_037030</name>
</gene>
<evidence type="ECO:0000256" key="5">
    <source>
        <dbReference type="ARBA" id="ARBA00023242"/>
    </source>
</evidence>
<dbReference type="Pfam" id="PF00847">
    <property type="entry name" value="AP2"/>
    <property type="match status" value="1"/>
</dbReference>
<feature type="domain" description="AP2/ERF" evidence="7">
    <location>
        <begin position="624"/>
        <end position="671"/>
    </location>
</feature>
<dbReference type="GeneID" id="39875980"/>
<evidence type="ECO:0000256" key="4">
    <source>
        <dbReference type="ARBA" id="ARBA00023163"/>
    </source>
</evidence>
<accession>A0A2H6KGT1</accession>
<feature type="compositionally biased region" description="Basic and acidic residues" evidence="6">
    <location>
        <begin position="462"/>
        <end position="474"/>
    </location>
</feature>
<evidence type="ECO:0000256" key="1">
    <source>
        <dbReference type="ARBA" id="ARBA00004123"/>
    </source>
</evidence>
<proteinExistence type="predicted"/>
<dbReference type="GO" id="GO:0003677">
    <property type="term" value="F:DNA binding"/>
    <property type="evidence" value="ECO:0007669"/>
    <property type="project" value="UniProtKB-KW"/>
</dbReference>
<dbReference type="InterPro" id="IPR001471">
    <property type="entry name" value="AP2/ERF_dom"/>
</dbReference>
<evidence type="ECO:0000256" key="6">
    <source>
        <dbReference type="SAM" id="MobiDB-lite"/>
    </source>
</evidence>
<comment type="caution">
    <text evidence="8">The sequence shown here is derived from an EMBL/GenBank/DDBJ whole genome shotgun (WGS) entry which is preliminary data.</text>
</comment>
<name>A0A2H6KGT1_9APIC</name>
<dbReference type="RefSeq" id="XP_028868453.1">
    <property type="nucleotide sequence ID" value="XM_029012620.1"/>
</dbReference>
<dbReference type="Proteomes" id="UP000236319">
    <property type="component" value="Unassembled WGS sequence"/>
</dbReference>
<sequence length="699" mass="78296">MMCASVMIAGDGIEQPNGNAGLVMLSPDMPQLHHMQPLNCVVSPTRTCSSTPGRMLPFVNYDSSGFEHWSAPSRATILSEPQWAYNIQSAYKFGQCSPPTDILAEYAQYHDTVAAQQQKILEMQYQIDQMQVQYAQYQCLLSAASQPKILDLEYGRDGLHQSMLPPSPIGGSSAPTHSPIGHYGYDNGCLLSHDSPEGYAYSFMPYGATAPCTPPYPDSPTMSVNTTPNSVDMRYGFPDMDGANNARYMSQESADNFIDTSTKPVLSLCSMASVSTVDLMNEEVYRGMGAEFAGKDKDSDLYIVRKRKWSIEEEYTASPPFPNDIKRRLSVDVSISDVVQQPQCPHLIHDEDYSTSILAPPQPTWRFDNNFDPSVDIPNVRYPFSSVSPFATEPIVNGQINHDYFRRDFYSTVWEQGCSHLFPESAVLWYPKAMASLPLSHGSTGIVSCTTGGGNNGGQNEAQRKSVADTRVERPTATNVCNYGPPSAGLLGSESSDEEDELAAQFGRGARLRRKVNGSKEDNTRPRKKGKANRLDHSPRTEKKREIEEAIKRMIDLNEEQIEMVEALKALEVGGLMVIHKRKTQKDSAMEIRKSTKCYDYLLDIPLAAEPDPELGEQQFRSIVPGVYWDKRSWIASWYEDGIRHYSSFSARMHGFYRAKYFAIQVRMYKTQSHVNLLDEEAVEMERLSLINCYGHLQC</sequence>
<dbReference type="AlphaFoldDB" id="A0A2H6KGT1"/>
<evidence type="ECO:0000256" key="3">
    <source>
        <dbReference type="ARBA" id="ARBA00023125"/>
    </source>
</evidence>
<comment type="subcellular location">
    <subcellularLocation>
        <location evidence="1">Nucleus</location>
    </subcellularLocation>
</comment>
<keyword evidence="5" id="KW-0539">Nucleus</keyword>
<dbReference type="GO" id="GO:0003700">
    <property type="term" value="F:DNA-binding transcription factor activity"/>
    <property type="evidence" value="ECO:0007669"/>
    <property type="project" value="InterPro"/>
</dbReference>
<dbReference type="OrthoDB" id="372949at2759"/>